<keyword evidence="14 19" id="KW-0472">Membrane</keyword>
<comment type="catalytic activity">
    <reaction evidence="18">
        <text>L-seryl-[protein] + ATP = O-phospho-L-seryl-[protein] + ADP + H(+)</text>
        <dbReference type="Rhea" id="RHEA:17989"/>
        <dbReference type="Rhea" id="RHEA-COMP:9863"/>
        <dbReference type="Rhea" id="RHEA-COMP:11604"/>
        <dbReference type="ChEBI" id="CHEBI:15378"/>
        <dbReference type="ChEBI" id="CHEBI:29999"/>
        <dbReference type="ChEBI" id="CHEBI:30616"/>
        <dbReference type="ChEBI" id="CHEBI:83421"/>
        <dbReference type="ChEBI" id="CHEBI:456216"/>
        <dbReference type="EC" id="2.7.11.1"/>
    </reaction>
</comment>
<evidence type="ECO:0000256" key="3">
    <source>
        <dbReference type="ARBA" id="ARBA00012513"/>
    </source>
</evidence>
<evidence type="ECO:0000259" key="21">
    <source>
        <dbReference type="PROSITE" id="PS50011"/>
    </source>
</evidence>
<dbReference type="InterPro" id="IPR000719">
    <property type="entry name" value="Prot_kinase_dom"/>
</dbReference>
<keyword evidence="16" id="KW-0325">Glycoprotein</keyword>
<keyword evidence="6" id="KW-0808">Transferase</keyword>
<organism evidence="22 23">
    <name type="scientific">Deinandra increscens subsp. villosa</name>
    <dbReference type="NCBI Taxonomy" id="3103831"/>
    <lineage>
        <taxon>Eukaryota</taxon>
        <taxon>Viridiplantae</taxon>
        <taxon>Streptophyta</taxon>
        <taxon>Embryophyta</taxon>
        <taxon>Tracheophyta</taxon>
        <taxon>Spermatophyta</taxon>
        <taxon>Magnoliopsida</taxon>
        <taxon>eudicotyledons</taxon>
        <taxon>Gunneridae</taxon>
        <taxon>Pentapetalae</taxon>
        <taxon>asterids</taxon>
        <taxon>campanulids</taxon>
        <taxon>Asterales</taxon>
        <taxon>Asteraceae</taxon>
        <taxon>Asteroideae</taxon>
        <taxon>Heliantheae alliance</taxon>
        <taxon>Madieae</taxon>
        <taxon>Madiinae</taxon>
        <taxon>Deinandra</taxon>
    </lineage>
</organism>
<evidence type="ECO:0000256" key="5">
    <source>
        <dbReference type="ARBA" id="ARBA00022614"/>
    </source>
</evidence>
<dbReference type="InterPro" id="IPR001245">
    <property type="entry name" value="Ser-Thr/Tyr_kinase_cat_dom"/>
</dbReference>
<dbReference type="InterPro" id="IPR001611">
    <property type="entry name" value="Leu-rich_rpt"/>
</dbReference>
<dbReference type="SUPFAM" id="SSF52058">
    <property type="entry name" value="L domain-like"/>
    <property type="match status" value="1"/>
</dbReference>
<keyword evidence="11" id="KW-0418">Kinase</keyword>
<gene>
    <name evidence="22" type="ORF">SSX86_006118</name>
</gene>
<evidence type="ECO:0000256" key="20">
    <source>
        <dbReference type="SAM" id="SignalP"/>
    </source>
</evidence>
<evidence type="ECO:0000256" key="11">
    <source>
        <dbReference type="ARBA" id="ARBA00022777"/>
    </source>
</evidence>
<dbReference type="EMBL" id="JBCNJP010000007">
    <property type="protein sequence ID" value="KAK9077780.1"/>
    <property type="molecule type" value="Genomic_DNA"/>
</dbReference>
<keyword evidence="15" id="KW-0675">Receptor</keyword>
<comment type="caution">
    <text evidence="22">The sequence shown here is derived from an EMBL/GenBank/DDBJ whole genome shotgun (WGS) entry which is preliminary data.</text>
</comment>
<evidence type="ECO:0000256" key="4">
    <source>
        <dbReference type="ARBA" id="ARBA00022553"/>
    </source>
</evidence>
<evidence type="ECO:0000256" key="10">
    <source>
        <dbReference type="ARBA" id="ARBA00022741"/>
    </source>
</evidence>
<accession>A0AAP0DR46</accession>
<dbReference type="InterPro" id="IPR013210">
    <property type="entry name" value="LRR_N_plant-typ"/>
</dbReference>
<evidence type="ECO:0000256" key="1">
    <source>
        <dbReference type="ARBA" id="ARBA00004167"/>
    </source>
</evidence>
<evidence type="ECO:0000256" key="16">
    <source>
        <dbReference type="ARBA" id="ARBA00023180"/>
    </source>
</evidence>
<evidence type="ECO:0000256" key="9">
    <source>
        <dbReference type="ARBA" id="ARBA00022737"/>
    </source>
</evidence>
<feature type="signal peptide" evidence="20">
    <location>
        <begin position="1"/>
        <end position="26"/>
    </location>
</feature>
<dbReference type="FunFam" id="1.10.510.10:FF:000480">
    <property type="entry name" value="Pollen receptor-like kinase 1"/>
    <property type="match status" value="1"/>
</dbReference>
<dbReference type="PANTHER" id="PTHR48007:SF67">
    <property type="entry name" value="POLLEN RECEPTOR-LIKE KINASE 1"/>
    <property type="match status" value="1"/>
</dbReference>
<dbReference type="Gene3D" id="3.80.10.10">
    <property type="entry name" value="Ribonuclease Inhibitor"/>
    <property type="match status" value="1"/>
</dbReference>
<dbReference type="EC" id="2.7.11.1" evidence="3"/>
<keyword evidence="7 19" id="KW-0812">Transmembrane</keyword>
<sequence>MACSWPPYCLPLLTLHLLLSTSPVFSDPQDPARLLKFRTSLTNIELLSNWNLDIPPCVGASPNWNGMICNKDGSVFGLQLENMGLSGTIDMDTLAEVTSIRTLSFMNNSFEGSVPNVLKIGSLHGIFLSYNKFSGEVGDDAFKGMDSLRKIELGNNNLTGKIPTSVKELPILVDLQLQNNQFEGEIPDLEQKDLKVNFANNRLDGSIPKGLRNQDPSSFAGNNLCGKPLRSCKKKLSKKMIIIIAVASSLAVLALIMALFVCRNRQKRKMDYKNHQVTKTTNRKNTYKTNNEIQMNTKQVANYKRSDNGGKLHFLRTDRDPFELEDLLRASADVLGSGSFGSSYKAMLAGRAPVVVKRFKEMSNVGKDDFQAHMRFLGSLSHPNLLPLLAFYYKKDEKLLVTDYAENGSLASHLHVKRKPDEPGLDWATRLKIIKGVARGLDYLYQEFPRLSLPHGHLKSSNVLLDDDFNPLLSDYALVPVINKDHAQHLMVAYKSPEFTQHGRTTKKTDVWCLGILILEMLTGKFPANYLEQGKGGKPDLGTWVNSVVREEWTGEVFDKEMKGTKNGEGEMLKLLKIGMCCCEWDIGRRFEIREAVEKIEELKEREDEEEYSSYVSEGDAYSSKAMEDDNFSFSVTN</sequence>
<keyword evidence="12" id="KW-0067">ATP-binding</keyword>
<keyword evidence="23" id="KW-1185">Reference proteome</keyword>
<dbReference type="AlphaFoldDB" id="A0AAP0DR46"/>
<dbReference type="FunFam" id="3.80.10.10:FF:000400">
    <property type="entry name" value="Nuclear pore complex protein NUP107"/>
    <property type="match status" value="1"/>
</dbReference>
<protein>
    <recommendedName>
        <fullName evidence="3">non-specific serine/threonine protein kinase</fullName>
        <ecNumber evidence="3">2.7.11.1</ecNumber>
    </recommendedName>
</protein>
<reference evidence="22 23" key="1">
    <citation type="submission" date="2024-04" db="EMBL/GenBank/DDBJ databases">
        <title>The reference genome of an endangered Asteraceae, Deinandra increscens subsp. villosa, native to the Central Coast of California.</title>
        <authorList>
            <person name="Guilliams M."/>
            <person name="Hasenstab-Lehman K."/>
            <person name="Meyer R."/>
            <person name="Mcevoy S."/>
        </authorList>
    </citation>
    <scope>NUCLEOTIDE SEQUENCE [LARGE SCALE GENOMIC DNA]</scope>
    <source>
        <tissue evidence="22">Leaf</tissue>
    </source>
</reference>
<evidence type="ECO:0000313" key="23">
    <source>
        <dbReference type="Proteomes" id="UP001408789"/>
    </source>
</evidence>
<comment type="catalytic activity">
    <reaction evidence="17">
        <text>L-threonyl-[protein] + ATP = O-phospho-L-threonyl-[protein] + ADP + H(+)</text>
        <dbReference type="Rhea" id="RHEA:46608"/>
        <dbReference type="Rhea" id="RHEA-COMP:11060"/>
        <dbReference type="Rhea" id="RHEA-COMP:11605"/>
        <dbReference type="ChEBI" id="CHEBI:15378"/>
        <dbReference type="ChEBI" id="CHEBI:30013"/>
        <dbReference type="ChEBI" id="CHEBI:30616"/>
        <dbReference type="ChEBI" id="CHEBI:61977"/>
        <dbReference type="ChEBI" id="CHEBI:456216"/>
        <dbReference type="EC" id="2.7.11.1"/>
    </reaction>
</comment>
<evidence type="ECO:0000313" key="22">
    <source>
        <dbReference type="EMBL" id="KAK9077780.1"/>
    </source>
</evidence>
<dbReference type="Gene3D" id="3.30.200.20">
    <property type="entry name" value="Phosphorylase Kinase, domain 1"/>
    <property type="match status" value="1"/>
</dbReference>
<proteinExistence type="inferred from homology"/>
<name>A0AAP0DR46_9ASTR</name>
<evidence type="ECO:0000256" key="18">
    <source>
        <dbReference type="ARBA" id="ARBA00048679"/>
    </source>
</evidence>
<dbReference type="GO" id="GO:0005524">
    <property type="term" value="F:ATP binding"/>
    <property type="evidence" value="ECO:0007669"/>
    <property type="project" value="UniProtKB-KW"/>
</dbReference>
<dbReference type="PROSITE" id="PS50011">
    <property type="entry name" value="PROTEIN_KINASE_DOM"/>
    <property type="match status" value="1"/>
</dbReference>
<evidence type="ECO:0000256" key="19">
    <source>
        <dbReference type="SAM" id="Phobius"/>
    </source>
</evidence>
<keyword evidence="10" id="KW-0547">Nucleotide-binding</keyword>
<dbReference type="GO" id="GO:0004674">
    <property type="term" value="F:protein serine/threonine kinase activity"/>
    <property type="evidence" value="ECO:0007669"/>
    <property type="project" value="UniProtKB-EC"/>
</dbReference>
<dbReference type="SUPFAM" id="SSF56112">
    <property type="entry name" value="Protein kinase-like (PK-like)"/>
    <property type="match status" value="1"/>
</dbReference>
<comment type="subcellular location">
    <subcellularLocation>
        <location evidence="1">Membrane</location>
        <topology evidence="1">Single-pass membrane protein</topology>
    </subcellularLocation>
</comment>
<evidence type="ECO:0000256" key="13">
    <source>
        <dbReference type="ARBA" id="ARBA00022989"/>
    </source>
</evidence>
<keyword evidence="8 20" id="KW-0732">Signal</keyword>
<dbReference type="Pfam" id="PF13855">
    <property type="entry name" value="LRR_8"/>
    <property type="match status" value="1"/>
</dbReference>
<dbReference type="FunFam" id="3.30.200.20:FF:000307">
    <property type="entry name" value="pollen receptor-like kinase 1"/>
    <property type="match status" value="1"/>
</dbReference>
<dbReference type="GO" id="GO:0016020">
    <property type="term" value="C:membrane"/>
    <property type="evidence" value="ECO:0007669"/>
    <property type="project" value="UniProtKB-SubCell"/>
</dbReference>
<dbReference type="Proteomes" id="UP001408789">
    <property type="component" value="Unassembled WGS sequence"/>
</dbReference>
<dbReference type="InterPro" id="IPR032675">
    <property type="entry name" value="LRR_dom_sf"/>
</dbReference>
<dbReference type="Gene3D" id="1.10.510.10">
    <property type="entry name" value="Transferase(Phosphotransferase) domain 1"/>
    <property type="match status" value="1"/>
</dbReference>
<evidence type="ECO:0000256" key="8">
    <source>
        <dbReference type="ARBA" id="ARBA00022729"/>
    </source>
</evidence>
<dbReference type="Pfam" id="PF08263">
    <property type="entry name" value="LRRNT_2"/>
    <property type="match status" value="1"/>
</dbReference>
<evidence type="ECO:0000256" key="15">
    <source>
        <dbReference type="ARBA" id="ARBA00023170"/>
    </source>
</evidence>
<evidence type="ECO:0000256" key="14">
    <source>
        <dbReference type="ARBA" id="ARBA00023136"/>
    </source>
</evidence>
<evidence type="ECO:0000256" key="7">
    <source>
        <dbReference type="ARBA" id="ARBA00022692"/>
    </source>
</evidence>
<comment type="similarity">
    <text evidence="2">Belongs to the protein kinase superfamily. Ser/Thr protein kinase family.</text>
</comment>
<keyword evidence="4" id="KW-0597">Phosphoprotein</keyword>
<evidence type="ECO:0000256" key="12">
    <source>
        <dbReference type="ARBA" id="ARBA00022840"/>
    </source>
</evidence>
<feature type="transmembrane region" description="Helical" evidence="19">
    <location>
        <begin position="240"/>
        <end position="262"/>
    </location>
</feature>
<dbReference type="PANTHER" id="PTHR48007">
    <property type="entry name" value="LEUCINE-RICH REPEAT RECEPTOR-LIKE PROTEIN KINASE PXC1"/>
    <property type="match status" value="1"/>
</dbReference>
<dbReference type="InterPro" id="IPR046959">
    <property type="entry name" value="PRK1-6/SRF4-like"/>
</dbReference>
<keyword evidence="9" id="KW-0677">Repeat</keyword>
<dbReference type="Pfam" id="PF07714">
    <property type="entry name" value="PK_Tyr_Ser-Thr"/>
    <property type="match status" value="1"/>
</dbReference>
<keyword evidence="5" id="KW-0433">Leucine-rich repeat</keyword>
<evidence type="ECO:0000256" key="17">
    <source>
        <dbReference type="ARBA" id="ARBA00047899"/>
    </source>
</evidence>
<dbReference type="InterPro" id="IPR011009">
    <property type="entry name" value="Kinase-like_dom_sf"/>
</dbReference>
<feature type="chain" id="PRO_5043037917" description="non-specific serine/threonine protein kinase" evidence="20">
    <location>
        <begin position="27"/>
        <end position="638"/>
    </location>
</feature>
<evidence type="ECO:0000256" key="6">
    <source>
        <dbReference type="ARBA" id="ARBA00022679"/>
    </source>
</evidence>
<keyword evidence="13 19" id="KW-1133">Transmembrane helix</keyword>
<feature type="domain" description="Protein kinase" evidence="21">
    <location>
        <begin position="329"/>
        <end position="603"/>
    </location>
</feature>
<evidence type="ECO:0000256" key="2">
    <source>
        <dbReference type="ARBA" id="ARBA00008684"/>
    </source>
</evidence>